<gene>
    <name evidence="1" type="ORF">SLEP1_g22256</name>
</gene>
<protein>
    <submittedName>
        <fullName evidence="1">Uncharacterized protein</fullName>
    </submittedName>
</protein>
<dbReference type="AlphaFoldDB" id="A0AAV5JJ57"/>
<dbReference type="Proteomes" id="UP001054252">
    <property type="component" value="Unassembled WGS sequence"/>
</dbReference>
<accession>A0AAV5JJ57</accession>
<organism evidence="1 2">
    <name type="scientific">Rubroshorea leprosula</name>
    <dbReference type="NCBI Taxonomy" id="152421"/>
    <lineage>
        <taxon>Eukaryota</taxon>
        <taxon>Viridiplantae</taxon>
        <taxon>Streptophyta</taxon>
        <taxon>Embryophyta</taxon>
        <taxon>Tracheophyta</taxon>
        <taxon>Spermatophyta</taxon>
        <taxon>Magnoliopsida</taxon>
        <taxon>eudicotyledons</taxon>
        <taxon>Gunneridae</taxon>
        <taxon>Pentapetalae</taxon>
        <taxon>rosids</taxon>
        <taxon>malvids</taxon>
        <taxon>Malvales</taxon>
        <taxon>Dipterocarpaceae</taxon>
        <taxon>Rubroshorea</taxon>
    </lineage>
</organism>
<proteinExistence type="predicted"/>
<name>A0AAV5JJ57_9ROSI</name>
<comment type="caution">
    <text evidence="1">The sequence shown here is derived from an EMBL/GenBank/DDBJ whole genome shotgun (WGS) entry which is preliminary data.</text>
</comment>
<evidence type="ECO:0000313" key="2">
    <source>
        <dbReference type="Proteomes" id="UP001054252"/>
    </source>
</evidence>
<reference evidence="1 2" key="1">
    <citation type="journal article" date="2021" name="Commun. Biol.">
        <title>The genome of Shorea leprosula (Dipterocarpaceae) highlights the ecological relevance of drought in aseasonal tropical rainforests.</title>
        <authorList>
            <person name="Ng K.K.S."/>
            <person name="Kobayashi M.J."/>
            <person name="Fawcett J.A."/>
            <person name="Hatakeyama M."/>
            <person name="Paape T."/>
            <person name="Ng C.H."/>
            <person name="Ang C.C."/>
            <person name="Tnah L.H."/>
            <person name="Lee C.T."/>
            <person name="Nishiyama T."/>
            <person name="Sese J."/>
            <person name="O'Brien M.J."/>
            <person name="Copetti D."/>
            <person name="Mohd Noor M.I."/>
            <person name="Ong R.C."/>
            <person name="Putra M."/>
            <person name="Sireger I.Z."/>
            <person name="Indrioko S."/>
            <person name="Kosugi Y."/>
            <person name="Izuno A."/>
            <person name="Isagi Y."/>
            <person name="Lee S.L."/>
            <person name="Shimizu K.K."/>
        </authorList>
    </citation>
    <scope>NUCLEOTIDE SEQUENCE [LARGE SCALE GENOMIC DNA]</scope>
    <source>
        <strain evidence="1">214</strain>
    </source>
</reference>
<keyword evidence="2" id="KW-1185">Reference proteome</keyword>
<dbReference type="EMBL" id="BPVZ01000033">
    <property type="protein sequence ID" value="GKV10961.1"/>
    <property type="molecule type" value="Genomic_DNA"/>
</dbReference>
<sequence>MLDIELLKYLILSYWIVRCELDKFRALCIVGSFHECTASVAPRIRVLGRDRETRPVYQHLKLKSPEPHQLEPLPELVFGGQMGFAVAVGWNQ</sequence>
<evidence type="ECO:0000313" key="1">
    <source>
        <dbReference type="EMBL" id="GKV10961.1"/>
    </source>
</evidence>